<dbReference type="PANTHER" id="PTHR13847:SF275">
    <property type="entry name" value="GAMMA-GLUTAMYLPUTRESCINE OXIDOREDUCTASE"/>
    <property type="match status" value="1"/>
</dbReference>
<evidence type="ECO:0000313" key="4">
    <source>
        <dbReference type="Proteomes" id="UP000043764"/>
    </source>
</evidence>
<dbReference type="EC" id="1.4.3.-" evidence="3"/>
<sequence length="431" mass="45417">MSITADLPQTLWHQTAQETVQAPPLLGEVEADLVIIGGGYTGCSAALRAAELGAEVCLLEADTFGAGGSGRNVGLVNAGLWLPPKQIDALLGQKDGAHLSQTLAAAPSVVFDIISAHQINCEPTHNGTLHCAHAPSGLQDLQMRHAQLTAIGAPVALISAEEARKRVGSDQVHGALFDPRAGTIQPYAYAVGLARAAVAQGAKLHAKSAATEISHNGQGPRGWLVKTATGAVRARHLIMATNAYPLPIKGYAAPATIPVSYFQAATPPLPDHLGDQILSGSEGCWDTGLVMSSWRRDRAGRLIIGAMGALSHVGSAVHINWLRRKLRQMFPSLADQPFEAQWAGRIAMTSEHIPKILDLGQGFACFGYSGRGIGPGTVFGRQMAEALLSGDHTALPVPVSRDHSLPFARLRSTYYETGATLVHLLADRGAR</sequence>
<protein>
    <submittedName>
        <fullName evidence="3">Gamma-glutamylputrescine oxidoreductase</fullName>
        <ecNumber evidence="3">1.4.3.-</ecNumber>
    </submittedName>
</protein>
<dbReference type="EMBL" id="CVRL01000003">
    <property type="protein sequence ID" value="CRL09431.1"/>
    <property type="molecule type" value="Genomic_DNA"/>
</dbReference>
<dbReference type="GO" id="GO:0005737">
    <property type="term" value="C:cytoplasm"/>
    <property type="evidence" value="ECO:0007669"/>
    <property type="project" value="TreeGrafter"/>
</dbReference>
<dbReference type="Gene3D" id="3.50.50.60">
    <property type="entry name" value="FAD/NAD(P)-binding domain"/>
    <property type="match status" value="1"/>
</dbReference>
<accession>A0A0H5CWY4</accession>
<proteinExistence type="predicted"/>
<keyword evidence="1 3" id="KW-0560">Oxidoreductase</keyword>
<dbReference type="SUPFAM" id="SSF51905">
    <property type="entry name" value="FAD/NAD(P)-binding domain"/>
    <property type="match status" value="1"/>
</dbReference>
<dbReference type="Proteomes" id="UP000043764">
    <property type="component" value="Unassembled WGS sequence"/>
</dbReference>
<gene>
    <name evidence="3" type="primary">puuB_1</name>
    <name evidence="3" type="ORF">NIT7321_00261</name>
</gene>
<dbReference type="AlphaFoldDB" id="A0A0H5CWY4"/>
<dbReference type="InterPro" id="IPR006076">
    <property type="entry name" value="FAD-dep_OxRdtase"/>
</dbReference>
<dbReference type="PANTHER" id="PTHR13847">
    <property type="entry name" value="SARCOSINE DEHYDROGENASE-RELATED"/>
    <property type="match status" value="1"/>
</dbReference>
<dbReference type="STRING" id="481446.NIT7645_03572"/>
<feature type="domain" description="FAD dependent oxidoreductase" evidence="2">
    <location>
        <begin position="32"/>
        <end position="385"/>
    </location>
</feature>
<dbReference type="Gene3D" id="3.30.9.10">
    <property type="entry name" value="D-Amino Acid Oxidase, subunit A, domain 2"/>
    <property type="match status" value="1"/>
</dbReference>
<evidence type="ECO:0000256" key="1">
    <source>
        <dbReference type="ARBA" id="ARBA00023002"/>
    </source>
</evidence>
<evidence type="ECO:0000259" key="2">
    <source>
        <dbReference type="Pfam" id="PF01266"/>
    </source>
</evidence>
<name>A0A0H5CWY4_9RHOB</name>
<dbReference type="Pfam" id="PF01266">
    <property type="entry name" value="DAO"/>
    <property type="match status" value="1"/>
</dbReference>
<dbReference type="InterPro" id="IPR036188">
    <property type="entry name" value="FAD/NAD-bd_sf"/>
</dbReference>
<keyword evidence="4" id="KW-1185">Reference proteome</keyword>
<evidence type="ECO:0000313" key="3">
    <source>
        <dbReference type="EMBL" id="CRL09431.1"/>
    </source>
</evidence>
<dbReference type="GO" id="GO:0016491">
    <property type="term" value="F:oxidoreductase activity"/>
    <property type="evidence" value="ECO:0007669"/>
    <property type="project" value="UniProtKB-KW"/>
</dbReference>
<organism evidence="3 4">
    <name type="scientific">Phaeobacter italicus</name>
    <dbReference type="NCBI Taxonomy" id="481446"/>
    <lineage>
        <taxon>Bacteria</taxon>
        <taxon>Pseudomonadati</taxon>
        <taxon>Pseudomonadota</taxon>
        <taxon>Alphaproteobacteria</taxon>
        <taxon>Rhodobacterales</taxon>
        <taxon>Roseobacteraceae</taxon>
        <taxon>Phaeobacter</taxon>
    </lineage>
</organism>
<reference evidence="4" key="1">
    <citation type="submission" date="2015-05" db="EMBL/GenBank/DDBJ databases">
        <authorList>
            <person name="Rodrigo-Torres Lidia"/>
            <person name="Arahal R.David."/>
        </authorList>
    </citation>
    <scope>NUCLEOTIDE SEQUENCE [LARGE SCALE GENOMIC DNA]</scope>
    <source>
        <strain evidence="4">CECT 7321</strain>
    </source>
</reference>